<evidence type="ECO:0008006" key="3">
    <source>
        <dbReference type="Google" id="ProtNLM"/>
    </source>
</evidence>
<dbReference type="Proteomes" id="UP000824366">
    <property type="component" value="Chromosome"/>
</dbReference>
<dbReference type="Gene3D" id="3.40.50.300">
    <property type="entry name" value="P-loop containing nucleotide triphosphate hydrolases"/>
    <property type="match status" value="1"/>
</dbReference>
<dbReference type="RefSeq" id="WP_223906331.1">
    <property type="nucleotide sequence ID" value="NZ_AP024238.1"/>
</dbReference>
<reference evidence="1 2" key="1">
    <citation type="journal article" date="2021" name="Microbiol. Spectr.">
        <title>A Single Bacterium Capable of Oxidation and Reduction of Iron at Circumneutral pH.</title>
        <authorList>
            <person name="Kato S."/>
            <person name="Ohkuma M."/>
        </authorList>
    </citation>
    <scope>NUCLEOTIDE SEQUENCE [LARGE SCALE GENOMIC DNA]</scope>
    <source>
        <strain evidence="1 2">MIZ03</strain>
    </source>
</reference>
<evidence type="ECO:0000313" key="2">
    <source>
        <dbReference type="Proteomes" id="UP000824366"/>
    </source>
</evidence>
<dbReference type="SUPFAM" id="SSF52540">
    <property type="entry name" value="P-loop containing nucleoside triphosphate hydrolases"/>
    <property type="match status" value="1"/>
</dbReference>
<sequence>MSAALQWIVNAEPPFGVGPSQPFDVGLLPSSVSQAIWRGTEVGQSGKAVVSTGFEALDAQLPGGGWPCNSLTELLQSQPSLCEWRLLSPALARLVTTGGQILLVGPPKRPHVPGLVKLGIAEKNLVWIVADTPAERLWTTEQLVKANPRGGAILAWLPQARAEQIRRLQVHAQSCDCPVFLFRPEAVQLDASPAPLRVLATLGTDWQLQVYILKRKGALMDGFISLLSIPATLASVFTPRLMRPSQLMAKTEASNVHALGRTVNQRHLRQIAAH</sequence>
<proteinExistence type="predicted"/>
<dbReference type="NCBIfam" id="NF033429">
    <property type="entry name" value="ImuA_translesion"/>
    <property type="match status" value="1"/>
</dbReference>
<dbReference type="InterPro" id="IPR027417">
    <property type="entry name" value="P-loop_NTPase"/>
</dbReference>
<dbReference type="EMBL" id="AP024238">
    <property type="protein sequence ID" value="BCO25147.1"/>
    <property type="molecule type" value="Genomic_DNA"/>
</dbReference>
<evidence type="ECO:0000313" key="1">
    <source>
        <dbReference type="EMBL" id="BCO25147.1"/>
    </source>
</evidence>
<keyword evidence="2" id="KW-1185">Reference proteome</keyword>
<organism evidence="1 2">
    <name type="scientific">Rhodoferax lithotrophicus</name>
    <dbReference type="NCBI Taxonomy" id="2798804"/>
    <lineage>
        <taxon>Bacteria</taxon>
        <taxon>Pseudomonadati</taxon>
        <taxon>Pseudomonadota</taxon>
        <taxon>Betaproteobacteria</taxon>
        <taxon>Burkholderiales</taxon>
        <taxon>Comamonadaceae</taxon>
        <taxon>Rhodoferax</taxon>
    </lineage>
</organism>
<accession>A0ABN6CZV0</accession>
<protein>
    <recommendedName>
        <fullName evidence="3">Recombinase RecA</fullName>
    </recommendedName>
</protein>
<gene>
    <name evidence="1" type="ORF">MIZ03_0007</name>
</gene>
<dbReference type="InterPro" id="IPR047610">
    <property type="entry name" value="ImuA_translesion"/>
</dbReference>
<name>A0ABN6CZV0_9BURK</name>